<dbReference type="InterPro" id="IPR014756">
    <property type="entry name" value="Ig_E-set"/>
</dbReference>
<dbReference type="Gene3D" id="2.20.130.20">
    <property type="match status" value="1"/>
</dbReference>
<feature type="region of interest" description="Disordered" evidence="1">
    <location>
        <begin position="63"/>
        <end position="85"/>
    </location>
</feature>
<reference evidence="4" key="1">
    <citation type="thesis" date="2020" institute="ProQuest LLC" country="789 East Eisenhower Parkway, Ann Arbor, MI, USA">
        <title>Comparative Genomics and Chromosome Evolution.</title>
        <authorList>
            <person name="Mudd A.B."/>
        </authorList>
    </citation>
    <scope>NUCLEOTIDE SEQUENCE</scope>
    <source>
        <strain evidence="4">237g6f4</strain>
        <tissue evidence="4">Blood</tissue>
    </source>
</reference>
<gene>
    <name evidence="4" type="ORF">GDO81_018887</name>
</gene>
<dbReference type="AlphaFoldDB" id="A0AAV6ZKL5"/>
<protein>
    <recommendedName>
        <fullName evidence="6">Alpha-2-macroglobulin</fullName>
    </recommendedName>
</protein>
<dbReference type="InterPro" id="IPR050473">
    <property type="entry name" value="A2M/Complement_sys"/>
</dbReference>
<proteinExistence type="predicted"/>
<evidence type="ECO:0000259" key="2">
    <source>
        <dbReference type="SMART" id="SM01359"/>
    </source>
</evidence>
<dbReference type="SMART" id="SM01359">
    <property type="entry name" value="A2M_N_2"/>
    <property type="match status" value="1"/>
</dbReference>
<dbReference type="Pfam" id="PF07703">
    <property type="entry name" value="A2M_BRD"/>
    <property type="match status" value="1"/>
</dbReference>
<dbReference type="SMART" id="SM01360">
    <property type="entry name" value="A2M"/>
    <property type="match status" value="1"/>
</dbReference>
<dbReference type="InterPro" id="IPR001599">
    <property type="entry name" value="Macroglobln_a2"/>
</dbReference>
<evidence type="ECO:0000313" key="4">
    <source>
        <dbReference type="EMBL" id="KAG8546448.1"/>
    </source>
</evidence>
<dbReference type="Proteomes" id="UP000824782">
    <property type="component" value="Unassembled WGS sequence"/>
</dbReference>
<evidence type="ECO:0000313" key="5">
    <source>
        <dbReference type="Proteomes" id="UP000824782"/>
    </source>
</evidence>
<dbReference type="InterPro" id="IPR040839">
    <property type="entry name" value="MG4"/>
</dbReference>
<dbReference type="GO" id="GO:0004866">
    <property type="term" value="F:endopeptidase inhibitor activity"/>
    <property type="evidence" value="ECO:0007669"/>
    <property type="project" value="InterPro"/>
</dbReference>
<keyword evidence="5" id="KW-1185">Reference proteome</keyword>
<dbReference type="EMBL" id="WNYA01001075">
    <property type="protein sequence ID" value="KAG8546448.1"/>
    <property type="molecule type" value="Genomic_DNA"/>
</dbReference>
<comment type="caution">
    <text evidence="4">The sequence shown here is derived from an EMBL/GenBank/DDBJ whole genome shotgun (WGS) entry which is preliminary data.</text>
</comment>
<dbReference type="Pfam" id="PF00207">
    <property type="entry name" value="A2M"/>
    <property type="match status" value="1"/>
</dbReference>
<evidence type="ECO:0000256" key="1">
    <source>
        <dbReference type="SAM" id="MobiDB-lite"/>
    </source>
</evidence>
<dbReference type="SUPFAM" id="SSF81296">
    <property type="entry name" value="E set domains"/>
    <property type="match status" value="1"/>
</dbReference>
<dbReference type="InterPro" id="IPR013783">
    <property type="entry name" value="Ig-like_fold"/>
</dbReference>
<organism evidence="4 5">
    <name type="scientific">Engystomops pustulosus</name>
    <name type="common">Tungara frog</name>
    <name type="synonym">Physalaemus pustulosus</name>
    <dbReference type="NCBI Taxonomy" id="76066"/>
    <lineage>
        <taxon>Eukaryota</taxon>
        <taxon>Metazoa</taxon>
        <taxon>Chordata</taxon>
        <taxon>Craniata</taxon>
        <taxon>Vertebrata</taxon>
        <taxon>Euteleostomi</taxon>
        <taxon>Amphibia</taxon>
        <taxon>Batrachia</taxon>
        <taxon>Anura</taxon>
        <taxon>Neobatrachia</taxon>
        <taxon>Hyloidea</taxon>
        <taxon>Leptodactylidae</taxon>
        <taxon>Leiuperinae</taxon>
        <taxon>Engystomops</taxon>
    </lineage>
</organism>
<dbReference type="PANTHER" id="PTHR11412:SF181">
    <property type="entry name" value="ALPHA-2-MACROGLOBULIN-LIKE PROTEIN 1"/>
    <property type="match status" value="1"/>
</dbReference>
<dbReference type="PANTHER" id="PTHR11412">
    <property type="entry name" value="MACROGLOBULIN / COMPLEMENT"/>
    <property type="match status" value="1"/>
</dbReference>
<name>A0AAV6ZKL5_ENGPU</name>
<feature type="domain" description="Alpha-2-macroglobulin" evidence="3">
    <location>
        <begin position="359"/>
        <end position="448"/>
    </location>
</feature>
<evidence type="ECO:0008006" key="6">
    <source>
        <dbReference type="Google" id="ProtNLM"/>
    </source>
</evidence>
<sequence length="488" mass="54879">MTVTDEKDQPVPNKAVYLYVKGENEESDSKPEKNLLTNEKGIAHFSLDTSTWDSTVALKATLSPIHDDDDDDKNDEDRYSEAENRIGPFYSESESHISIQGKGLEVECDSDPTVTVEYDIHKKTLHSATDHINFYYVLRSLHEIIWYKEHKVNIKDQLNNPIIHGTFSLSFHVDADLFPFAGLIVFAVLPNGETIANALPYTVPLCEKAKVELKFSEEQVRPGESVNLEVSTSAGSLCSIRSLDKGYLLQKPDGKSLLSDLSEELRSVLYELSHITLWREDESDQQCPEHQTIVPETSYIFDVNMIFKMMNLNVITNTKIKKPVQCVERGPAARSGVKVKKPGDKKTPSHFTRRDFPDIWLFDLVPVGSDGHAVVNRKTPHSVTKWVTDAFCLGKNGFAAVSNVELTTFQPYFIDLIVPYSVVQGERFTLRAVVFSYVQKCILIAVALQDSEDLAAVKNKEQARCVCEGHSHSFTWDVTALKLSNLSM</sequence>
<feature type="domain" description="Alpha-2-macroglobulin bait region" evidence="2">
    <location>
        <begin position="97"/>
        <end position="249"/>
    </location>
</feature>
<dbReference type="Gene3D" id="2.60.40.1930">
    <property type="match status" value="1"/>
</dbReference>
<dbReference type="Gene3D" id="2.60.40.10">
    <property type="entry name" value="Immunoglobulins"/>
    <property type="match status" value="1"/>
</dbReference>
<feature type="compositionally biased region" description="Basic and acidic residues" evidence="1">
    <location>
        <begin position="75"/>
        <end position="84"/>
    </location>
</feature>
<dbReference type="Pfam" id="PF17789">
    <property type="entry name" value="MG4"/>
    <property type="match status" value="1"/>
</dbReference>
<accession>A0AAV6ZKL5</accession>
<dbReference type="InterPro" id="IPR011625">
    <property type="entry name" value="A2M_N_BRD"/>
</dbReference>
<evidence type="ECO:0000259" key="3">
    <source>
        <dbReference type="SMART" id="SM01360"/>
    </source>
</evidence>